<feature type="active site" evidence="10">
    <location>
        <position position="79"/>
    </location>
</feature>
<dbReference type="NCBIfam" id="NF002995">
    <property type="entry name" value="PRK03759.1"/>
    <property type="match status" value="1"/>
</dbReference>
<keyword evidence="13" id="KW-1185">Reference proteome</keyword>
<evidence type="ECO:0000256" key="10">
    <source>
        <dbReference type="HAMAP-Rule" id="MF_00202"/>
    </source>
</evidence>
<dbReference type="InterPro" id="IPR015797">
    <property type="entry name" value="NUDIX_hydrolase-like_dom_sf"/>
</dbReference>
<feature type="binding site" evidence="10">
    <location>
        <position position="44"/>
    </location>
    <ligand>
        <name>Mn(2+)</name>
        <dbReference type="ChEBI" id="CHEBI:29035"/>
    </ligand>
</feature>
<dbReference type="InterPro" id="IPR000086">
    <property type="entry name" value="NUDIX_hydrolase_dom"/>
</dbReference>
<comment type="caution">
    <text evidence="12">The sequence shown here is derived from an EMBL/GenBank/DDBJ whole genome shotgun (WGS) entry which is preliminary data.</text>
</comment>
<evidence type="ECO:0000256" key="5">
    <source>
        <dbReference type="ARBA" id="ARBA00022723"/>
    </source>
</evidence>
<dbReference type="PROSITE" id="PS51462">
    <property type="entry name" value="NUDIX"/>
    <property type="match status" value="1"/>
</dbReference>
<gene>
    <name evidence="10" type="primary">idi</name>
    <name evidence="12" type="ORF">J2S59_000935</name>
</gene>
<dbReference type="GO" id="GO:0004452">
    <property type="term" value="F:isopentenyl-diphosphate delta-isomerase activity"/>
    <property type="evidence" value="ECO:0007669"/>
    <property type="project" value="UniProtKB-EC"/>
</dbReference>
<evidence type="ECO:0000256" key="9">
    <source>
        <dbReference type="ARBA" id="ARBA00023235"/>
    </source>
</evidence>
<comment type="function">
    <text evidence="10">Catalyzes the 1,3-allylic rearrangement of the homoallylic substrate isopentenyl (IPP) to its highly electrophilic allylic isomer, dimethylallyl diphosphate (DMAPP).</text>
</comment>
<evidence type="ECO:0000256" key="8">
    <source>
        <dbReference type="ARBA" id="ARBA00023229"/>
    </source>
</evidence>
<dbReference type="InterPro" id="IPR011876">
    <property type="entry name" value="IsopentenylPP_isomerase_typ1"/>
</dbReference>
<reference evidence="12 13" key="1">
    <citation type="submission" date="2023-07" db="EMBL/GenBank/DDBJ databases">
        <title>Sequencing the genomes of 1000 actinobacteria strains.</title>
        <authorList>
            <person name="Klenk H.-P."/>
        </authorList>
    </citation>
    <scope>NUCLEOTIDE SEQUENCE [LARGE SCALE GENOMIC DNA]</scope>
    <source>
        <strain evidence="12 13">GD13</strain>
    </source>
</reference>
<evidence type="ECO:0000256" key="7">
    <source>
        <dbReference type="ARBA" id="ARBA00023211"/>
    </source>
</evidence>
<dbReference type="EC" id="5.3.3.2" evidence="3 10"/>
<comment type="similarity">
    <text evidence="2 10">Belongs to the IPP isomerase type 1 family.</text>
</comment>
<dbReference type="Gene3D" id="3.90.79.10">
    <property type="entry name" value="Nucleoside Triphosphate Pyrophosphohydrolase"/>
    <property type="match status" value="1"/>
</dbReference>
<dbReference type="EMBL" id="JAUSQM010000001">
    <property type="protein sequence ID" value="MDP9821126.1"/>
    <property type="molecule type" value="Genomic_DNA"/>
</dbReference>
<evidence type="ECO:0000313" key="13">
    <source>
        <dbReference type="Proteomes" id="UP001240447"/>
    </source>
</evidence>
<keyword evidence="4 10" id="KW-0963">Cytoplasm</keyword>
<feature type="binding site" evidence="10">
    <location>
        <position position="81"/>
    </location>
    <ligand>
        <name>Mn(2+)</name>
        <dbReference type="ChEBI" id="CHEBI:29035"/>
    </ligand>
</feature>
<keyword evidence="7 10" id="KW-0464">Manganese</keyword>
<evidence type="ECO:0000256" key="3">
    <source>
        <dbReference type="ARBA" id="ARBA00012057"/>
    </source>
</evidence>
<keyword evidence="8 10" id="KW-0414">Isoprene biosynthesis</keyword>
<feature type="domain" description="Nudix hydrolase" evidence="11">
    <location>
        <begin position="42"/>
        <end position="177"/>
    </location>
</feature>
<dbReference type="Proteomes" id="UP001240447">
    <property type="component" value="Unassembled WGS sequence"/>
</dbReference>
<feature type="binding site" evidence="10">
    <location>
        <position position="127"/>
    </location>
    <ligand>
        <name>Mn(2+)</name>
        <dbReference type="ChEBI" id="CHEBI:29035"/>
    </ligand>
</feature>
<feature type="binding site" evidence="10">
    <location>
        <position position="129"/>
    </location>
    <ligand>
        <name>Mn(2+)</name>
        <dbReference type="ChEBI" id="CHEBI:29035"/>
    </ligand>
</feature>
<dbReference type="HAMAP" id="MF_00202">
    <property type="entry name" value="Idi"/>
    <property type="match status" value="1"/>
</dbReference>
<evidence type="ECO:0000256" key="6">
    <source>
        <dbReference type="ARBA" id="ARBA00022842"/>
    </source>
</evidence>
<evidence type="ECO:0000256" key="1">
    <source>
        <dbReference type="ARBA" id="ARBA00004826"/>
    </source>
</evidence>
<comment type="subcellular location">
    <subcellularLocation>
        <location evidence="10">Cytoplasm</location>
    </subcellularLocation>
</comment>
<feature type="active site" evidence="10">
    <location>
        <position position="129"/>
    </location>
</feature>
<sequence>MTITTGADAHTGYPDEVVLLGEDGTPTGETRARSEVHTTSTPLHLAFSCHLLDPAGRVLVTRRALTKRTWPGVWTGSFCGHPRPGESTEDAVRRHARHELGIARVDDLTPLLPDFRYRAVDDSGVVENEVCPVFSARTTETPRPHPDEVAAMAWVELDDLIGLIERTPWAVSPWLVMQVDGLRRLRAAA</sequence>
<dbReference type="InterPro" id="IPR056375">
    <property type="entry name" value="Idi_bact"/>
</dbReference>
<protein>
    <recommendedName>
        <fullName evidence="3 10">Isopentenyl-diphosphate Delta-isomerase</fullName>
        <shortName evidence="10">IPP isomerase</shortName>
        <ecNumber evidence="3 10">5.3.3.2</ecNumber>
    </recommendedName>
    <alternativeName>
        <fullName evidence="10">IPP:DMAPP isomerase</fullName>
    </alternativeName>
    <alternativeName>
        <fullName evidence="10">Isopentenyl pyrophosphate isomerase</fullName>
    </alternativeName>
</protein>
<dbReference type="SUPFAM" id="SSF55811">
    <property type="entry name" value="Nudix"/>
    <property type="match status" value="1"/>
</dbReference>
<feature type="binding site" evidence="10">
    <location>
        <position position="37"/>
    </location>
    <ligand>
        <name>Mn(2+)</name>
        <dbReference type="ChEBI" id="CHEBI:29035"/>
    </ligand>
</feature>
<keyword evidence="6 10" id="KW-0460">Magnesium</keyword>
<name>A0ABT9NL26_9ACTN</name>
<dbReference type="PIRSF" id="PIRSF018427">
    <property type="entry name" value="Isopntndiph_ism"/>
    <property type="match status" value="1"/>
</dbReference>
<dbReference type="PANTHER" id="PTHR10885:SF0">
    <property type="entry name" value="ISOPENTENYL-DIPHOSPHATE DELTA-ISOMERASE"/>
    <property type="match status" value="1"/>
</dbReference>
<keyword evidence="5 10" id="KW-0479">Metal-binding</keyword>
<dbReference type="CDD" id="cd02885">
    <property type="entry name" value="NUDIX_IPP_Isomerase"/>
    <property type="match status" value="1"/>
</dbReference>
<feature type="binding site" evidence="10">
    <location>
        <position position="99"/>
    </location>
    <ligand>
        <name>Mg(2+)</name>
        <dbReference type="ChEBI" id="CHEBI:18420"/>
    </ligand>
</feature>
<dbReference type="Pfam" id="PF00293">
    <property type="entry name" value="NUDIX"/>
    <property type="match status" value="1"/>
</dbReference>
<evidence type="ECO:0000256" key="4">
    <source>
        <dbReference type="ARBA" id="ARBA00022490"/>
    </source>
</evidence>
<evidence type="ECO:0000313" key="12">
    <source>
        <dbReference type="EMBL" id="MDP9821126.1"/>
    </source>
</evidence>
<dbReference type="RefSeq" id="WP_246360252.1">
    <property type="nucleotide sequence ID" value="NZ_CCXJ01000228.1"/>
</dbReference>
<comment type="pathway">
    <text evidence="1 10">Isoprenoid biosynthesis; dimethylallyl diphosphate biosynthesis; dimethylallyl diphosphate from isopentenyl diphosphate: step 1/1.</text>
</comment>
<dbReference type="NCBIfam" id="TIGR02150">
    <property type="entry name" value="IPP_isom_1"/>
    <property type="match status" value="1"/>
</dbReference>
<comment type="catalytic activity">
    <reaction evidence="10">
        <text>isopentenyl diphosphate = dimethylallyl diphosphate</text>
        <dbReference type="Rhea" id="RHEA:23284"/>
        <dbReference type="ChEBI" id="CHEBI:57623"/>
        <dbReference type="ChEBI" id="CHEBI:128769"/>
        <dbReference type="EC" id="5.3.3.2"/>
    </reaction>
</comment>
<dbReference type="PANTHER" id="PTHR10885">
    <property type="entry name" value="ISOPENTENYL-DIPHOSPHATE DELTA-ISOMERASE"/>
    <property type="match status" value="1"/>
</dbReference>
<organism evidence="12 13">
    <name type="scientific">Nocardioides massiliensis</name>
    <dbReference type="NCBI Taxonomy" id="1325935"/>
    <lineage>
        <taxon>Bacteria</taxon>
        <taxon>Bacillati</taxon>
        <taxon>Actinomycetota</taxon>
        <taxon>Actinomycetes</taxon>
        <taxon>Propionibacteriales</taxon>
        <taxon>Nocardioidaceae</taxon>
        <taxon>Nocardioides</taxon>
    </lineage>
</organism>
<comment type="cofactor">
    <cofactor evidence="10">
        <name>Mn(2+)</name>
        <dbReference type="ChEBI" id="CHEBI:29035"/>
    </cofactor>
    <text evidence="10">Binds 1 Mn(2+) ion per subunit.</text>
</comment>
<evidence type="ECO:0000259" key="11">
    <source>
        <dbReference type="PROSITE" id="PS51462"/>
    </source>
</evidence>
<proteinExistence type="inferred from homology"/>
<accession>A0ABT9NL26</accession>
<comment type="cofactor">
    <cofactor evidence="10">
        <name>Mg(2+)</name>
        <dbReference type="ChEBI" id="CHEBI:18420"/>
    </cofactor>
    <text evidence="10">Binds 1 Mg(2+) ion per subunit. The magnesium ion binds only when substrate is bound.</text>
</comment>
<keyword evidence="9 10" id="KW-0413">Isomerase</keyword>
<evidence type="ECO:0000256" key="2">
    <source>
        <dbReference type="ARBA" id="ARBA00007579"/>
    </source>
</evidence>